<evidence type="ECO:0000313" key="13">
    <source>
        <dbReference type="Proteomes" id="UP001497382"/>
    </source>
</evidence>
<evidence type="ECO:0000256" key="4">
    <source>
        <dbReference type="ARBA" id="ARBA00022806"/>
    </source>
</evidence>
<comment type="catalytic activity">
    <reaction evidence="8">
        <text>Couples ATP hydrolysis with the unwinding of duplex DNA by translocating in the 3'-5' direction.</text>
        <dbReference type="EC" id="5.6.2.4"/>
    </reaction>
</comment>
<reference evidence="12 13" key="1">
    <citation type="submission" date="2024-04" db="EMBL/GenBank/DDBJ databases">
        <authorList>
            <person name="Rising A."/>
            <person name="Reimegard J."/>
            <person name="Sonavane S."/>
            <person name="Akerstrom W."/>
            <person name="Nylinder S."/>
            <person name="Hedman E."/>
            <person name="Kallberg Y."/>
        </authorList>
    </citation>
    <scope>NUCLEOTIDE SEQUENCE [LARGE SCALE GENOMIC DNA]</scope>
</reference>
<dbReference type="PROSITE" id="PS51194">
    <property type="entry name" value="HELICASE_CTER"/>
    <property type="match status" value="1"/>
</dbReference>
<comment type="caution">
    <text evidence="12">The sequence shown here is derived from an EMBL/GenBank/DDBJ whole genome shotgun (WGS) entry which is preliminary data.</text>
</comment>
<evidence type="ECO:0000256" key="7">
    <source>
        <dbReference type="ARBA" id="ARBA00023254"/>
    </source>
</evidence>
<comment type="similarity">
    <text evidence="1">Belongs to the helicase family. SKI2 subfamily.</text>
</comment>
<dbReference type="InterPro" id="IPR027417">
    <property type="entry name" value="P-loop_NTPase"/>
</dbReference>
<gene>
    <name evidence="12" type="ORF">LARSCL_LOCUS3223</name>
</gene>
<evidence type="ECO:0000256" key="2">
    <source>
        <dbReference type="ARBA" id="ARBA00022741"/>
    </source>
</evidence>
<dbReference type="CDD" id="cd18795">
    <property type="entry name" value="SF2_C_Ski2"/>
    <property type="match status" value="1"/>
</dbReference>
<evidence type="ECO:0000256" key="6">
    <source>
        <dbReference type="ARBA" id="ARBA00023235"/>
    </source>
</evidence>
<dbReference type="SMART" id="SM00490">
    <property type="entry name" value="HELICc"/>
    <property type="match status" value="1"/>
</dbReference>
<keyword evidence="4" id="KW-0347">Helicase</keyword>
<keyword evidence="6" id="KW-0413">Isomerase</keyword>
<comment type="catalytic activity">
    <reaction evidence="10">
        <text>ATP + H2O = ADP + phosphate + H(+)</text>
        <dbReference type="Rhea" id="RHEA:13065"/>
        <dbReference type="ChEBI" id="CHEBI:15377"/>
        <dbReference type="ChEBI" id="CHEBI:15378"/>
        <dbReference type="ChEBI" id="CHEBI:30616"/>
        <dbReference type="ChEBI" id="CHEBI:43474"/>
        <dbReference type="ChEBI" id="CHEBI:456216"/>
        <dbReference type="EC" id="5.6.2.4"/>
    </reaction>
</comment>
<dbReference type="EMBL" id="CAXIEN010000024">
    <property type="protein sequence ID" value="CAL1266658.1"/>
    <property type="molecule type" value="Genomic_DNA"/>
</dbReference>
<keyword evidence="13" id="KW-1185">Reference proteome</keyword>
<dbReference type="EC" id="5.6.2.4" evidence="9"/>
<feature type="domain" description="Helicase C-terminal" evidence="11">
    <location>
        <begin position="72"/>
        <end position="227"/>
    </location>
</feature>
<dbReference type="InterPro" id="IPR052247">
    <property type="entry name" value="Meiotic_Crossover_Helicase"/>
</dbReference>
<dbReference type="GO" id="GO:0007131">
    <property type="term" value="P:reciprocal meiotic recombination"/>
    <property type="evidence" value="ECO:0007669"/>
    <property type="project" value="UniProtKB-ARBA"/>
</dbReference>
<evidence type="ECO:0000256" key="3">
    <source>
        <dbReference type="ARBA" id="ARBA00022801"/>
    </source>
</evidence>
<evidence type="ECO:0000256" key="9">
    <source>
        <dbReference type="ARBA" id="ARBA00034808"/>
    </source>
</evidence>
<dbReference type="GO" id="GO:0016787">
    <property type="term" value="F:hydrolase activity"/>
    <property type="evidence" value="ECO:0007669"/>
    <property type="project" value="UniProtKB-KW"/>
</dbReference>
<dbReference type="AlphaFoldDB" id="A0AAV1Z8Y0"/>
<proteinExistence type="inferred from homology"/>
<dbReference type="PANTHER" id="PTHR47835">
    <property type="entry name" value="HFM1, ATP DEPENDENT DNA HELICASE HOMOLOG"/>
    <property type="match status" value="1"/>
</dbReference>
<dbReference type="GO" id="GO:0005524">
    <property type="term" value="F:ATP binding"/>
    <property type="evidence" value="ECO:0007669"/>
    <property type="project" value="UniProtKB-KW"/>
</dbReference>
<dbReference type="PANTHER" id="PTHR47835:SF3">
    <property type="entry name" value="HELICASE FOR MEIOSIS 1"/>
    <property type="match status" value="1"/>
</dbReference>
<evidence type="ECO:0000313" key="12">
    <source>
        <dbReference type="EMBL" id="CAL1266658.1"/>
    </source>
</evidence>
<evidence type="ECO:0000256" key="1">
    <source>
        <dbReference type="ARBA" id="ARBA00010140"/>
    </source>
</evidence>
<keyword evidence="7" id="KW-0469">Meiosis</keyword>
<dbReference type="Gene3D" id="3.40.50.300">
    <property type="entry name" value="P-loop containing nucleotide triphosphate hydrolases"/>
    <property type="match status" value="2"/>
</dbReference>
<dbReference type="FunFam" id="3.40.50.300:FF:001076">
    <property type="entry name" value="ATP-dependent DNA helicase MER3"/>
    <property type="match status" value="1"/>
</dbReference>
<accession>A0AAV1Z8Y0</accession>
<feature type="non-terminal residue" evidence="12">
    <location>
        <position position="1"/>
    </location>
</feature>
<dbReference type="Pfam" id="PF00271">
    <property type="entry name" value="Helicase_C"/>
    <property type="match status" value="1"/>
</dbReference>
<dbReference type="InterPro" id="IPR001650">
    <property type="entry name" value="Helicase_C-like"/>
</dbReference>
<evidence type="ECO:0000259" key="11">
    <source>
        <dbReference type="PROSITE" id="PS51194"/>
    </source>
</evidence>
<keyword evidence="3" id="KW-0378">Hydrolase</keyword>
<evidence type="ECO:0000256" key="5">
    <source>
        <dbReference type="ARBA" id="ARBA00022840"/>
    </source>
</evidence>
<keyword evidence="5" id="KW-0067">ATP-binding</keyword>
<dbReference type="GO" id="GO:0043138">
    <property type="term" value="F:3'-5' DNA helicase activity"/>
    <property type="evidence" value="ECO:0007669"/>
    <property type="project" value="UniProtKB-EC"/>
</dbReference>
<sequence>GTKEPSLRFVAVSATFPNVVDAAEWLGTSNCKGVAYKLNENLRPVLLRKVVLGYPCSDTLSEFRFDLSLSYKLGHVIHTYSDGKPTLVFCATRKSVIQTACILAKSAHYVSNAAHKQQLIEVANTMHETKLRECLLNGIGFHHAGLSVSDRRLIEELFVAGRLQVLISTSTLAMGVNFPAHLVVIKSTAQYAAGSYKEYSETQLLQMIGRAGRPQFDSSATAVIMTR</sequence>
<feature type="non-terminal residue" evidence="12">
    <location>
        <position position="227"/>
    </location>
</feature>
<evidence type="ECO:0000256" key="8">
    <source>
        <dbReference type="ARBA" id="ARBA00034617"/>
    </source>
</evidence>
<protein>
    <recommendedName>
        <fullName evidence="9">DNA 3'-5' helicase</fullName>
        <ecNumber evidence="9">5.6.2.4</ecNumber>
    </recommendedName>
</protein>
<name>A0AAV1Z8Y0_9ARAC</name>
<organism evidence="12 13">
    <name type="scientific">Larinioides sclopetarius</name>
    <dbReference type="NCBI Taxonomy" id="280406"/>
    <lineage>
        <taxon>Eukaryota</taxon>
        <taxon>Metazoa</taxon>
        <taxon>Ecdysozoa</taxon>
        <taxon>Arthropoda</taxon>
        <taxon>Chelicerata</taxon>
        <taxon>Arachnida</taxon>
        <taxon>Araneae</taxon>
        <taxon>Araneomorphae</taxon>
        <taxon>Entelegynae</taxon>
        <taxon>Araneoidea</taxon>
        <taxon>Araneidae</taxon>
        <taxon>Larinioides</taxon>
    </lineage>
</organism>
<keyword evidence="2" id="KW-0547">Nucleotide-binding</keyword>
<evidence type="ECO:0000256" key="10">
    <source>
        <dbReference type="ARBA" id="ARBA00048988"/>
    </source>
</evidence>
<dbReference type="Proteomes" id="UP001497382">
    <property type="component" value="Unassembled WGS sequence"/>
</dbReference>
<dbReference type="SUPFAM" id="SSF52540">
    <property type="entry name" value="P-loop containing nucleoside triphosphate hydrolases"/>
    <property type="match status" value="1"/>
</dbReference>